<organism evidence="2 3">
    <name type="scientific">Cronobacter sakazakii</name>
    <name type="common">Enterobacter sakazakii</name>
    <dbReference type="NCBI Taxonomy" id="28141"/>
    <lineage>
        <taxon>Bacteria</taxon>
        <taxon>Pseudomonadati</taxon>
        <taxon>Pseudomonadota</taxon>
        <taxon>Gammaproteobacteria</taxon>
        <taxon>Enterobacterales</taxon>
        <taxon>Enterobacteriaceae</taxon>
        <taxon>Cronobacter</taxon>
    </lineage>
</organism>
<keyword evidence="1" id="KW-0472">Membrane</keyword>
<feature type="transmembrane region" description="Helical" evidence="1">
    <location>
        <begin position="61"/>
        <end position="84"/>
    </location>
</feature>
<protein>
    <submittedName>
        <fullName evidence="2">Uncharacterized protein</fullName>
    </submittedName>
</protein>
<evidence type="ECO:0000256" key="1">
    <source>
        <dbReference type="SAM" id="Phobius"/>
    </source>
</evidence>
<accession>A0AAN5WZZ7</accession>
<gene>
    <name evidence="2" type="ORF">FZI38_21590</name>
</gene>
<proteinExistence type="predicted"/>
<comment type="caution">
    <text evidence="2">The sequence shown here is derived from an EMBL/GenBank/DDBJ whole genome shotgun (WGS) entry which is preliminary data.</text>
</comment>
<feature type="transmembrane region" description="Helical" evidence="1">
    <location>
        <begin position="12"/>
        <end position="40"/>
    </location>
</feature>
<evidence type="ECO:0000313" key="2">
    <source>
        <dbReference type="EMBL" id="KAB0875094.1"/>
    </source>
</evidence>
<dbReference type="Proteomes" id="UP000439917">
    <property type="component" value="Unassembled WGS sequence"/>
</dbReference>
<dbReference type="RefSeq" id="WP_104678142.1">
    <property type="nucleotide sequence ID" value="NZ_JAVSDN010000008.1"/>
</dbReference>
<sequence length="98" mass="11491">MRSYAAMALMLVFLMAIFSVFVPVIIFFKTALLAILECWLNHYKYSLVPEVLKDYFTLNKILRLVAAGAWCGFLISIPICWKLWRSTPKYDPLDKYFK</sequence>
<reference evidence="2 3" key="1">
    <citation type="submission" date="2019-09" db="EMBL/GenBank/DDBJ databases">
        <title>Prevalence, distribution, and phylogeny of type two toxin-antitoxin genes possessed by Cronobacter species where C. sakazakii homologs follow sequence type lineages.</title>
        <authorList>
            <person name="Finkelstein S."/>
            <person name="Negrete F."/>
            <person name="Jang H."/>
            <person name="Gopinath G.R."/>
            <person name="Tall B.D."/>
        </authorList>
    </citation>
    <scope>NUCLEOTIDE SEQUENCE [LARGE SCALE GENOMIC DNA]</scope>
    <source>
        <strain evidence="2 3">MOD1_Comp4</strain>
    </source>
</reference>
<dbReference type="EMBL" id="WAGF01000026">
    <property type="protein sequence ID" value="KAB0875094.1"/>
    <property type="molecule type" value="Genomic_DNA"/>
</dbReference>
<dbReference type="AlphaFoldDB" id="A0AAN5WZZ7"/>
<keyword evidence="1" id="KW-1133">Transmembrane helix</keyword>
<evidence type="ECO:0000313" key="3">
    <source>
        <dbReference type="Proteomes" id="UP000439917"/>
    </source>
</evidence>
<keyword evidence="1" id="KW-0812">Transmembrane</keyword>
<name>A0AAN5WZZ7_CROSK</name>